<dbReference type="SFLD" id="SFLDS00005">
    <property type="entry name" value="Isoprenoid_Synthase_Type_I"/>
    <property type="match status" value="1"/>
</dbReference>
<dbReference type="GO" id="GO:0046872">
    <property type="term" value="F:metal ion binding"/>
    <property type="evidence" value="ECO:0007669"/>
    <property type="project" value="UniProtKB-KW"/>
</dbReference>
<evidence type="ECO:0000256" key="9">
    <source>
        <dbReference type="ARBA" id="ARBA00023229"/>
    </source>
</evidence>
<evidence type="ECO:0000256" key="2">
    <source>
        <dbReference type="ARBA" id="ARBA00004173"/>
    </source>
</evidence>
<evidence type="ECO:0000256" key="19">
    <source>
        <dbReference type="ARBA" id="ARBA00084036"/>
    </source>
</evidence>
<evidence type="ECO:0000256" key="10">
    <source>
        <dbReference type="ARBA" id="ARBA00050825"/>
    </source>
</evidence>
<dbReference type="SUPFAM" id="SSF48576">
    <property type="entry name" value="Terpenoid synthases"/>
    <property type="match status" value="1"/>
</dbReference>
<dbReference type="Pfam" id="PF00348">
    <property type="entry name" value="polyprenyl_synt"/>
    <property type="match status" value="1"/>
</dbReference>
<comment type="catalytic activity">
    <reaction evidence="11">
        <text>7 isopentenyl diphosphate + (2E,6E)-farnesyl diphosphate = all-trans-decaprenyl diphosphate + 7 diphosphate</text>
        <dbReference type="Rhea" id="RHEA:27802"/>
        <dbReference type="ChEBI" id="CHEBI:33019"/>
        <dbReference type="ChEBI" id="CHEBI:60721"/>
        <dbReference type="ChEBI" id="CHEBI:128769"/>
        <dbReference type="ChEBI" id="CHEBI:175763"/>
        <dbReference type="EC" id="2.5.1.91"/>
    </reaction>
    <physiologicalReaction direction="left-to-right" evidence="11">
        <dbReference type="Rhea" id="RHEA:27803"/>
    </physiologicalReaction>
</comment>
<evidence type="ECO:0000256" key="5">
    <source>
        <dbReference type="ARBA" id="ARBA00022723"/>
    </source>
</evidence>
<dbReference type="PROSITE" id="PS00444">
    <property type="entry name" value="POLYPRENYL_SYNTHASE_2"/>
    <property type="match status" value="1"/>
</dbReference>
<dbReference type="OrthoDB" id="9927103at2759"/>
<keyword evidence="8" id="KW-0496">Mitochondrion</keyword>
<sequence length="381" mass="42939">MTTFDLAYCNSCRSCYTKSFQTPSQSTKYYARQHKLLSRKFESDHSHSLSTATTQTQHLDPFELVRSDLQTLSDDIKQELHPYEKELASVSQYHFDGKGKSFRPMIAMLMAKAVNTHNEKPLELSRNQRKCAMIAEMIHTSSLVHDDVIDDSDTRRGKPSIHKNWGERKAILGGDYIMAMASMALARMGNERIVLAYSQILEDLVKGEFMQLGSKEDENERFAHYLKKTFKKTASLIANSCKSVAILAESTEETIEMAYQYGRNVGIAFQLVDDLLDFTSCENVMGKPTAADLKLGLATAPVLFAAQQHPSLNEMIMRRFSQPGDVAAARQYVAKSDGVEQTRYLATQHCNAAIQNIRTFKHSIEQDALVTVTSKVINRLK</sequence>
<dbReference type="EMBL" id="CAIIXF020000001">
    <property type="protein sequence ID" value="CAH1774289.1"/>
    <property type="molecule type" value="Genomic_DNA"/>
</dbReference>
<dbReference type="PROSITE" id="PS00723">
    <property type="entry name" value="POLYPRENYL_SYNTHASE_1"/>
    <property type="match status" value="1"/>
</dbReference>
<evidence type="ECO:0000256" key="13">
    <source>
        <dbReference type="ARBA" id="ARBA00064334"/>
    </source>
</evidence>
<evidence type="ECO:0000256" key="18">
    <source>
        <dbReference type="ARBA" id="ARBA00083689"/>
    </source>
</evidence>
<dbReference type="PANTHER" id="PTHR12001">
    <property type="entry name" value="GERANYLGERANYL PYROPHOSPHATE SYNTHASE"/>
    <property type="match status" value="1"/>
</dbReference>
<dbReference type="GO" id="GO:0032478">
    <property type="term" value="C:heterotetrameric polyprenyl diphosphate synthase complex"/>
    <property type="evidence" value="ECO:0007669"/>
    <property type="project" value="UniProtKB-ARBA"/>
</dbReference>
<keyword evidence="7" id="KW-0443">Lipid metabolism</keyword>
<dbReference type="GO" id="GO:0097269">
    <property type="term" value="F:all-trans-decaprenyl-diphosphate synthase activity"/>
    <property type="evidence" value="ECO:0007669"/>
    <property type="project" value="UniProtKB-EC"/>
</dbReference>
<accession>A0A8S4N0H6</accession>
<dbReference type="InterPro" id="IPR033749">
    <property type="entry name" value="Polyprenyl_synt_CS"/>
</dbReference>
<evidence type="ECO:0000256" key="12">
    <source>
        <dbReference type="ARBA" id="ARBA00057934"/>
    </source>
</evidence>
<dbReference type="GO" id="GO:0008299">
    <property type="term" value="P:isoprenoid biosynthetic process"/>
    <property type="evidence" value="ECO:0007669"/>
    <property type="project" value="UniProtKB-KW"/>
</dbReference>
<dbReference type="Gene3D" id="1.10.600.10">
    <property type="entry name" value="Farnesyl Diphosphate Synthase"/>
    <property type="match status" value="1"/>
</dbReference>
<evidence type="ECO:0000256" key="14">
    <source>
        <dbReference type="ARBA" id="ARBA00066510"/>
    </source>
</evidence>
<dbReference type="CDD" id="cd00685">
    <property type="entry name" value="Trans_IPPS_HT"/>
    <property type="match status" value="1"/>
</dbReference>
<dbReference type="AlphaFoldDB" id="A0A8S4N0H6"/>
<keyword evidence="9" id="KW-0414">Isoprene biosynthesis</keyword>
<dbReference type="PANTHER" id="PTHR12001:SF69">
    <property type="entry name" value="ALL TRANS-POLYPRENYL-DIPHOSPHATE SYNTHASE PDSS1"/>
    <property type="match status" value="1"/>
</dbReference>
<comment type="caution">
    <text evidence="21">The sequence shown here is derived from an EMBL/GenBank/DDBJ whole genome shotgun (WGS) entry which is preliminary data.</text>
</comment>
<evidence type="ECO:0000256" key="6">
    <source>
        <dbReference type="ARBA" id="ARBA00022842"/>
    </source>
</evidence>
<dbReference type="Proteomes" id="UP000749559">
    <property type="component" value="Unassembled WGS sequence"/>
</dbReference>
<protein>
    <recommendedName>
        <fullName evidence="15">All trans-polyprenyl-diphosphate synthase PDSS1</fullName>
        <ecNumber evidence="14">2.5.1.91</ecNumber>
    </recommendedName>
    <alternativeName>
        <fullName evidence="18">All-trans-decaprenyl-diphosphate synthase subunit 1</fullName>
    </alternativeName>
    <alternativeName>
        <fullName evidence="16">Decaprenyl-diphosphate synthase subunit 1</fullName>
    </alternativeName>
    <alternativeName>
        <fullName evidence="17">Solanesyl-diphosphate synthase subunit 1</fullName>
    </alternativeName>
    <alternativeName>
        <fullName evidence="19">Trans-prenyltransferase 1</fullName>
    </alternativeName>
</protein>
<comment type="similarity">
    <text evidence="3 20">Belongs to the FPP/GGPP synthase family.</text>
</comment>
<evidence type="ECO:0000313" key="22">
    <source>
        <dbReference type="Proteomes" id="UP000749559"/>
    </source>
</evidence>
<proteinExistence type="inferred from homology"/>
<dbReference type="FunFam" id="1.10.600.10:FF:000011">
    <property type="entry name" value="Decaprenyl diphosphate synthase subunit 1"/>
    <property type="match status" value="1"/>
</dbReference>
<keyword evidence="22" id="KW-1185">Reference proteome</keyword>
<comment type="subunit">
    <text evidence="13">Heterotetramer composed of 2 PDSS1/DPS1 and 2 PDSS2/DLP1 subunits.</text>
</comment>
<comment type="cofactor">
    <cofactor evidence="1">
        <name>Mg(2+)</name>
        <dbReference type="ChEBI" id="CHEBI:18420"/>
    </cofactor>
</comment>
<dbReference type="EC" id="2.5.1.91" evidence="14"/>
<reference evidence="21" key="1">
    <citation type="submission" date="2022-03" db="EMBL/GenBank/DDBJ databases">
        <authorList>
            <person name="Martin C."/>
        </authorList>
    </citation>
    <scope>NUCLEOTIDE SEQUENCE</scope>
</reference>
<evidence type="ECO:0000256" key="8">
    <source>
        <dbReference type="ARBA" id="ARBA00023128"/>
    </source>
</evidence>
<comment type="catalytic activity">
    <reaction evidence="10">
        <text>6 isopentenyl diphosphate + (2E,6E)-farnesyl diphosphate = all-trans-nonaprenyl diphosphate + 6 diphosphate</text>
        <dbReference type="Rhea" id="RHEA:55364"/>
        <dbReference type="ChEBI" id="CHEBI:33019"/>
        <dbReference type="ChEBI" id="CHEBI:58391"/>
        <dbReference type="ChEBI" id="CHEBI:128769"/>
        <dbReference type="ChEBI" id="CHEBI:175763"/>
    </reaction>
    <physiologicalReaction direction="left-to-right" evidence="10">
        <dbReference type="Rhea" id="RHEA:55365"/>
    </physiologicalReaction>
</comment>
<comment type="subcellular location">
    <subcellularLocation>
        <location evidence="2">Mitochondrion</location>
    </subcellularLocation>
</comment>
<dbReference type="InterPro" id="IPR008949">
    <property type="entry name" value="Isoprenoid_synthase_dom_sf"/>
</dbReference>
<keyword evidence="5" id="KW-0479">Metal-binding</keyword>
<evidence type="ECO:0000256" key="3">
    <source>
        <dbReference type="ARBA" id="ARBA00006706"/>
    </source>
</evidence>
<evidence type="ECO:0000256" key="17">
    <source>
        <dbReference type="ARBA" id="ARBA00083184"/>
    </source>
</evidence>
<keyword evidence="6" id="KW-0460">Magnesium</keyword>
<evidence type="ECO:0000256" key="16">
    <source>
        <dbReference type="ARBA" id="ARBA00080324"/>
    </source>
</evidence>
<evidence type="ECO:0000256" key="1">
    <source>
        <dbReference type="ARBA" id="ARBA00001946"/>
    </source>
</evidence>
<evidence type="ECO:0000256" key="11">
    <source>
        <dbReference type="ARBA" id="ARBA00051100"/>
    </source>
</evidence>
<gene>
    <name evidence="21" type="ORF">OFUS_LOCUS1781</name>
</gene>
<dbReference type="InterPro" id="IPR000092">
    <property type="entry name" value="Polyprenyl_synt"/>
</dbReference>
<keyword evidence="4 20" id="KW-0808">Transferase</keyword>
<organism evidence="21 22">
    <name type="scientific">Owenia fusiformis</name>
    <name type="common">Polychaete worm</name>
    <dbReference type="NCBI Taxonomy" id="6347"/>
    <lineage>
        <taxon>Eukaryota</taxon>
        <taxon>Metazoa</taxon>
        <taxon>Spiralia</taxon>
        <taxon>Lophotrochozoa</taxon>
        <taxon>Annelida</taxon>
        <taxon>Polychaeta</taxon>
        <taxon>Sedentaria</taxon>
        <taxon>Canalipalpata</taxon>
        <taxon>Sabellida</taxon>
        <taxon>Oweniida</taxon>
        <taxon>Oweniidae</taxon>
        <taxon>Owenia</taxon>
    </lineage>
</organism>
<evidence type="ECO:0000313" key="21">
    <source>
        <dbReference type="EMBL" id="CAH1774289.1"/>
    </source>
</evidence>
<comment type="function">
    <text evidence="12">Heterotetrameric enzyme that catalyzes the condensation of farnesyl diphosphate (FPP), which acts as a primer, and isopentenyl diphosphate (IPP) to produce prenyl diphosphates of varying chain lengths and participates in the determination of the side chain of ubiquinone. Supplies nona and decaprenyl diphosphate, the precursors for the side chain of the isoprenoid quinones ubiquinone-9 (Q9)and ubiquinone-10 (Q10) respectively. The enzyme adds isopentenyl diphosphate molecules sequentially to farnesyl diphosphate with trans stereochemistry.</text>
</comment>
<evidence type="ECO:0000256" key="20">
    <source>
        <dbReference type="RuleBase" id="RU004466"/>
    </source>
</evidence>
<evidence type="ECO:0000256" key="7">
    <source>
        <dbReference type="ARBA" id="ARBA00023098"/>
    </source>
</evidence>
<dbReference type="GO" id="GO:0006744">
    <property type="term" value="P:ubiquinone biosynthetic process"/>
    <property type="evidence" value="ECO:0007669"/>
    <property type="project" value="TreeGrafter"/>
</dbReference>
<evidence type="ECO:0000256" key="4">
    <source>
        <dbReference type="ARBA" id="ARBA00022679"/>
    </source>
</evidence>
<name>A0A8S4N0H6_OWEFU</name>
<evidence type="ECO:0000256" key="15">
    <source>
        <dbReference type="ARBA" id="ARBA00073240"/>
    </source>
</evidence>